<reference evidence="2" key="1">
    <citation type="submission" date="2023-03" db="EMBL/GenBank/DDBJ databases">
        <authorList>
            <person name="Steffen K."/>
            <person name="Cardenas P."/>
        </authorList>
    </citation>
    <scope>NUCLEOTIDE SEQUENCE</scope>
</reference>
<dbReference type="Proteomes" id="UP001174909">
    <property type="component" value="Unassembled WGS sequence"/>
</dbReference>
<proteinExistence type="predicted"/>
<gene>
    <name evidence="2" type="ORF">GBAR_LOCUS17524</name>
</gene>
<comment type="caution">
    <text evidence="2">The sequence shown here is derived from an EMBL/GenBank/DDBJ whole genome shotgun (WGS) entry which is preliminary data.</text>
</comment>
<keyword evidence="1" id="KW-1133">Transmembrane helix</keyword>
<dbReference type="AlphaFoldDB" id="A0AA35SK58"/>
<organism evidence="2 3">
    <name type="scientific">Geodia barretti</name>
    <name type="common">Barrett's horny sponge</name>
    <dbReference type="NCBI Taxonomy" id="519541"/>
    <lineage>
        <taxon>Eukaryota</taxon>
        <taxon>Metazoa</taxon>
        <taxon>Porifera</taxon>
        <taxon>Demospongiae</taxon>
        <taxon>Heteroscleromorpha</taxon>
        <taxon>Tetractinellida</taxon>
        <taxon>Astrophorina</taxon>
        <taxon>Geodiidae</taxon>
        <taxon>Geodia</taxon>
    </lineage>
</organism>
<evidence type="ECO:0000313" key="3">
    <source>
        <dbReference type="Proteomes" id="UP001174909"/>
    </source>
</evidence>
<protein>
    <submittedName>
        <fullName evidence="2">Uncharacterized protein</fullName>
    </submittedName>
</protein>
<keyword evidence="3" id="KW-1185">Reference proteome</keyword>
<keyword evidence="1" id="KW-0812">Transmembrane</keyword>
<dbReference type="EMBL" id="CASHTH010002505">
    <property type="protein sequence ID" value="CAI8030889.1"/>
    <property type="molecule type" value="Genomic_DNA"/>
</dbReference>
<evidence type="ECO:0000313" key="2">
    <source>
        <dbReference type="EMBL" id="CAI8030889.1"/>
    </source>
</evidence>
<sequence>MVIGFSGLGDSPVSANGKATLISTQEQGPYRFEVSILPSRAVVNNTHLSLRIIELSSEVTLTEGSVNISATGPGQGTNFGPIVADNNVLPQFFETTLPFDAPGVWQVSINASTELGEETIQLSLDVREGRPINLILVAAIAVAVIAVGIWTFDRIKAGIRRRKARA</sequence>
<evidence type="ECO:0000256" key="1">
    <source>
        <dbReference type="SAM" id="Phobius"/>
    </source>
</evidence>
<accession>A0AA35SK58</accession>
<name>A0AA35SK58_GEOBA</name>
<feature type="transmembrane region" description="Helical" evidence="1">
    <location>
        <begin position="132"/>
        <end position="152"/>
    </location>
</feature>
<keyword evidence="1" id="KW-0472">Membrane</keyword>